<protein>
    <recommendedName>
        <fullName evidence="1">YetF C-terminal domain-containing protein</fullName>
    </recommendedName>
</protein>
<dbReference type="Pfam" id="PF04239">
    <property type="entry name" value="DUF421"/>
    <property type="match status" value="1"/>
</dbReference>
<name>A0A292YQL8_9BACL</name>
<evidence type="ECO:0000313" key="2">
    <source>
        <dbReference type="EMBL" id="GAX90780.1"/>
    </source>
</evidence>
<comment type="caution">
    <text evidence="2">The sequence shown here is derived from an EMBL/GenBank/DDBJ whole genome shotgun (WGS) entry which is preliminary data.</text>
</comment>
<gene>
    <name evidence="2" type="ORF">EFBL_2421</name>
</gene>
<accession>A0A292YQL8</accession>
<dbReference type="EMBL" id="BDUF01000064">
    <property type="protein sequence ID" value="GAX90780.1"/>
    <property type="molecule type" value="Genomic_DNA"/>
</dbReference>
<keyword evidence="3" id="KW-1185">Reference proteome</keyword>
<evidence type="ECO:0000259" key="1">
    <source>
        <dbReference type="Pfam" id="PF04239"/>
    </source>
</evidence>
<dbReference type="Gene3D" id="3.30.240.20">
    <property type="entry name" value="bsu07140 like domains"/>
    <property type="match status" value="1"/>
</dbReference>
<dbReference type="Proteomes" id="UP000217785">
    <property type="component" value="Unassembled WGS sequence"/>
</dbReference>
<dbReference type="InterPro" id="IPR023090">
    <property type="entry name" value="UPF0702_alpha/beta_dom_sf"/>
</dbReference>
<proteinExistence type="predicted"/>
<dbReference type="AlphaFoldDB" id="A0A292YQL8"/>
<reference evidence="3" key="1">
    <citation type="submission" date="2017-07" db="EMBL/GenBank/DDBJ databases">
        <title>Draft genome sequence of Effusibacillus lacus strain skLN1.</title>
        <authorList>
            <person name="Watanabe M."/>
            <person name="Kojima H."/>
            <person name="Fukui M."/>
        </authorList>
    </citation>
    <scope>NUCLEOTIDE SEQUENCE [LARGE SCALE GENOMIC DNA]</scope>
    <source>
        <strain evidence="3">skLN1</strain>
    </source>
</reference>
<evidence type="ECO:0000313" key="3">
    <source>
        <dbReference type="Proteomes" id="UP000217785"/>
    </source>
</evidence>
<dbReference type="RefSeq" id="WP_096182506.1">
    <property type="nucleotide sequence ID" value="NZ_BDUF01000064.1"/>
</dbReference>
<dbReference type="InterPro" id="IPR007353">
    <property type="entry name" value="DUF421"/>
</dbReference>
<feature type="domain" description="YetF C-terminal" evidence="1">
    <location>
        <begin position="5"/>
        <end position="59"/>
    </location>
</feature>
<sequence>MDRSRPLYLIEQGHIQRSNLMRIGRTEPWVRERLQDLQVYDIRQVRYAHLDQFGTLHVHIKS</sequence>
<dbReference type="OrthoDB" id="2382346at2"/>
<organism evidence="2 3">
    <name type="scientific">Effusibacillus lacus</name>
    <dbReference type="NCBI Taxonomy" id="1348429"/>
    <lineage>
        <taxon>Bacteria</taxon>
        <taxon>Bacillati</taxon>
        <taxon>Bacillota</taxon>
        <taxon>Bacilli</taxon>
        <taxon>Bacillales</taxon>
        <taxon>Alicyclobacillaceae</taxon>
        <taxon>Effusibacillus</taxon>
    </lineage>
</organism>